<dbReference type="NCBIfam" id="TIGR03344">
    <property type="entry name" value="VI_effect_Hcp1"/>
    <property type="match status" value="1"/>
</dbReference>
<dbReference type="PANTHER" id="PTHR34319">
    <property type="entry name" value="MAJOR EXPORTED PROTEIN"/>
    <property type="match status" value="1"/>
</dbReference>
<dbReference type="Pfam" id="PF05638">
    <property type="entry name" value="T6SS_HCP"/>
    <property type="match status" value="1"/>
</dbReference>
<dbReference type="PANTHER" id="PTHR34319:SF6">
    <property type="entry name" value="MAJOR EXPORTED PROTEIN"/>
    <property type="match status" value="1"/>
</dbReference>
<dbReference type="Gene3D" id="2.30.110.20">
    <property type="entry name" value="Hcp1-like"/>
    <property type="match status" value="1"/>
</dbReference>
<name>A0AAP4D2N4_9ENTR</name>
<dbReference type="SUPFAM" id="SSF141452">
    <property type="entry name" value="Hcp1-like"/>
    <property type="match status" value="1"/>
</dbReference>
<protein>
    <submittedName>
        <fullName evidence="1">Type VI secretion system tube protein TssD</fullName>
    </submittedName>
</protein>
<evidence type="ECO:0000313" key="2">
    <source>
        <dbReference type="Proteomes" id="UP001223214"/>
    </source>
</evidence>
<dbReference type="InterPro" id="IPR052947">
    <property type="entry name" value="T6SS_Hcp1_domain"/>
</dbReference>
<gene>
    <name evidence="1" type="primary">tssD</name>
    <name evidence="1" type="ORF">QQF32_12790</name>
</gene>
<dbReference type="EMBL" id="JASSOM010000055">
    <property type="protein sequence ID" value="MDK9364076.1"/>
    <property type="molecule type" value="Genomic_DNA"/>
</dbReference>
<reference evidence="1 2" key="1">
    <citation type="submission" date="2023-06" db="EMBL/GenBank/DDBJ databases">
        <title>Identification and characterization of antibiotic-resistant Gram-negative bacteria.</title>
        <authorList>
            <person name="Cho G.-S."/>
            <person name="Lee J."/>
            <person name="Tai E."/>
            <person name="Jeong S."/>
            <person name="Kim I."/>
            <person name="Kim B.-E."/>
            <person name="Jeong M.-I."/>
            <person name="Oh K.-K."/>
            <person name="Franz C.M.A.P."/>
        </authorList>
    </citation>
    <scope>NUCLEOTIDE SEQUENCE [LARGE SCALE GENOMIC DNA]</scope>
    <source>
        <strain evidence="1 2">V106_12</strain>
    </source>
</reference>
<dbReference type="Proteomes" id="UP001223214">
    <property type="component" value="Unassembled WGS sequence"/>
</dbReference>
<dbReference type="InterPro" id="IPR036624">
    <property type="entry name" value="Hcp1-lik_sf"/>
</dbReference>
<proteinExistence type="predicted"/>
<accession>A0AAP4D2N4</accession>
<sequence>MSTPAHLWLNDENGSPIVGGCLMPTRLGSIEMRTLMHNVNIPVDAHLGRLTGTRVHAPIVFQKEFDQTTPLLFRALCQGRTLKSATIKMYRITDAGIETEYFNILLENVKITSITPSLMPAGTTSTHMENIEMRYETITWKYVDGNVQFKDSWNERMTA</sequence>
<evidence type="ECO:0000313" key="1">
    <source>
        <dbReference type="EMBL" id="MDK9364076.1"/>
    </source>
</evidence>
<dbReference type="AlphaFoldDB" id="A0AAP4D2N4"/>
<organism evidence="1 2">
    <name type="scientific">Lelliottia wanjuensis</name>
    <dbReference type="NCBI Taxonomy" id="3050585"/>
    <lineage>
        <taxon>Bacteria</taxon>
        <taxon>Pseudomonadati</taxon>
        <taxon>Pseudomonadota</taxon>
        <taxon>Gammaproteobacteria</taxon>
        <taxon>Enterobacterales</taxon>
        <taxon>Enterobacteriaceae</taxon>
        <taxon>Lelliottia</taxon>
    </lineage>
</organism>
<dbReference type="RefSeq" id="WP_285146345.1">
    <property type="nucleotide sequence ID" value="NZ_JASSOL010000041.1"/>
</dbReference>
<dbReference type="InterPro" id="IPR008514">
    <property type="entry name" value="T6SS_Hcp"/>
</dbReference>
<keyword evidence="2" id="KW-1185">Reference proteome</keyword>
<comment type="caution">
    <text evidence="1">The sequence shown here is derived from an EMBL/GenBank/DDBJ whole genome shotgun (WGS) entry which is preliminary data.</text>
</comment>